<feature type="domain" description="PRONE" evidence="4">
    <location>
        <begin position="99"/>
        <end position="485"/>
    </location>
</feature>
<keyword evidence="1 2" id="KW-0344">Guanine-nucleotide releasing factor</keyword>
<protein>
    <recommendedName>
        <fullName evidence="4">PRONE domain-containing protein</fullName>
    </recommendedName>
</protein>
<proteinExistence type="predicted"/>
<dbReference type="Proteomes" id="UP001497512">
    <property type="component" value="Chromosome 15"/>
</dbReference>
<name>A0ABP0TVH4_9BRYO</name>
<evidence type="ECO:0000256" key="3">
    <source>
        <dbReference type="SAM" id="MobiDB-lite"/>
    </source>
</evidence>
<feature type="compositionally biased region" description="Low complexity" evidence="3">
    <location>
        <begin position="51"/>
        <end position="61"/>
    </location>
</feature>
<feature type="region of interest" description="Disordered" evidence="3">
    <location>
        <begin position="529"/>
        <end position="612"/>
    </location>
</feature>
<feature type="compositionally biased region" description="Basic and acidic residues" evidence="3">
    <location>
        <begin position="562"/>
        <end position="581"/>
    </location>
</feature>
<organism evidence="5 6">
    <name type="scientific">Sphagnum troendelagicum</name>
    <dbReference type="NCBI Taxonomy" id="128251"/>
    <lineage>
        <taxon>Eukaryota</taxon>
        <taxon>Viridiplantae</taxon>
        <taxon>Streptophyta</taxon>
        <taxon>Embryophyta</taxon>
        <taxon>Bryophyta</taxon>
        <taxon>Sphagnophytina</taxon>
        <taxon>Sphagnopsida</taxon>
        <taxon>Sphagnales</taxon>
        <taxon>Sphagnaceae</taxon>
        <taxon>Sphagnum</taxon>
    </lineage>
</organism>
<keyword evidence="6" id="KW-1185">Reference proteome</keyword>
<evidence type="ECO:0000259" key="4">
    <source>
        <dbReference type="PROSITE" id="PS51334"/>
    </source>
</evidence>
<dbReference type="InterPro" id="IPR005512">
    <property type="entry name" value="PRONE_dom"/>
</dbReference>
<dbReference type="EMBL" id="OZ019907">
    <property type="protein sequence ID" value="CAK9206101.1"/>
    <property type="molecule type" value="Genomic_DNA"/>
</dbReference>
<accession>A0ABP0TVH4</accession>
<reference evidence="5" key="1">
    <citation type="submission" date="2024-02" db="EMBL/GenBank/DDBJ databases">
        <authorList>
            <consortium name="ELIXIR-Norway"/>
            <consortium name="Elixir Norway"/>
        </authorList>
    </citation>
    <scope>NUCLEOTIDE SEQUENCE</scope>
</reference>
<dbReference type="Pfam" id="PF03759">
    <property type="entry name" value="PRONE"/>
    <property type="match status" value="1"/>
</dbReference>
<evidence type="ECO:0000256" key="1">
    <source>
        <dbReference type="ARBA" id="ARBA00022658"/>
    </source>
</evidence>
<evidence type="ECO:0000313" key="5">
    <source>
        <dbReference type="EMBL" id="CAK9206101.1"/>
    </source>
</evidence>
<sequence>MEAGGSSEDRYEFSIDGASSRLSMDGLSLDLLGESGGLSFSTVHGGRGGSTDDCGSSSGGSSPLGWPLAKRDRLIKGPLLSSSSNVTSERDTFMWEERRETTEAELAEVEMMKEKFAKLLLGEDMSGGAKGVCTAMAISNAITNLSASVFGALWRLEPFAAERRAMWRREMEWLLSVSDFIVELVPTWQRFPDGSALEVMVSRPRSDIHVNLPALRKLDNMLLDSLDSYYETEFWYVDRGIAVAEKNNWVNSLNPSLQRQEEKWWLPTPKVPANGLSENSRKRLHHHRDATSQILKAATAINTQILSEMEVPAIYLNSLPKSGRSSLGELLYRSISADNFSVEAFLSTLDTSDEHNILDIANRLEAAVLVWRQQTHLKHAQLWVKEKKSTPKASWGKIREFVGDGDRMLLLADKAESVLVSLKQRVPGLPQTSLDTSKIQFNRDVGQSILESYSRVLESLAFNIIARVDDVLYADDQVRHSLSARTVETDGGDFMADSHPSSNISADGSFNNKQLTCVSMSFSTPFVSPGASPTSPVVAPGSAHNNNSQGAGTLISSVGKAFSEHRGGELPDRKEKQEPAKLVKLPSEPIKPWTHAGNLESSNALHSPPGRD</sequence>
<evidence type="ECO:0000313" key="6">
    <source>
        <dbReference type="Proteomes" id="UP001497512"/>
    </source>
</evidence>
<dbReference type="PROSITE" id="PS51334">
    <property type="entry name" value="PRONE"/>
    <property type="match status" value="1"/>
</dbReference>
<feature type="compositionally biased region" description="Polar residues" evidence="3">
    <location>
        <begin position="543"/>
        <end position="556"/>
    </location>
</feature>
<dbReference type="Gene3D" id="1.20.58.2010">
    <property type="entry name" value="PRONE domain, subdomain 1"/>
    <property type="match status" value="2"/>
</dbReference>
<dbReference type="PANTHER" id="PTHR33101:SF6">
    <property type="entry name" value="ROP GUANINE NUCLEOTIDE EXCHANGE FACTOR 1"/>
    <property type="match status" value="1"/>
</dbReference>
<evidence type="ECO:0000256" key="2">
    <source>
        <dbReference type="PROSITE-ProRule" id="PRU00663"/>
    </source>
</evidence>
<dbReference type="PANTHER" id="PTHR33101">
    <property type="entry name" value="ROP GUANINE NUCLEOTIDE EXCHANGE FACTOR 1"/>
    <property type="match status" value="1"/>
</dbReference>
<gene>
    <name evidence="5" type="ORF">CSSPTR1EN2_LOCUS8180</name>
</gene>
<feature type="region of interest" description="Disordered" evidence="3">
    <location>
        <begin position="43"/>
        <end position="65"/>
    </location>
</feature>
<dbReference type="InterPro" id="IPR038937">
    <property type="entry name" value="RopGEF"/>
</dbReference>